<dbReference type="GeneID" id="14406648"/>
<dbReference type="PANTHER" id="PTHR33238:SF7">
    <property type="entry name" value="IRON-DEPENDENT TRANSCRIPTIONAL REGULATOR"/>
    <property type="match status" value="1"/>
</dbReference>
<proteinExistence type="inferred from homology"/>
<dbReference type="EMBL" id="CP003362">
    <property type="protein sequence ID" value="AGB50299.1"/>
    <property type="molecule type" value="Genomic_DNA"/>
</dbReference>
<dbReference type="Pfam" id="PF02742">
    <property type="entry name" value="Fe_dep_repr_C"/>
    <property type="match status" value="1"/>
</dbReference>
<organism evidence="6 7">
    <name type="scientific">Methanomethylovorans hollandica (strain DSM 15978 / NBRC 107637 / DMS1)</name>
    <dbReference type="NCBI Taxonomy" id="867904"/>
    <lineage>
        <taxon>Archaea</taxon>
        <taxon>Methanobacteriati</taxon>
        <taxon>Methanobacteriota</taxon>
        <taxon>Stenosarchaea group</taxon>
        <taxon>Methanomicrobia</taxon>
        <taxon>Methanosarcinales</taxon>
        <taxon>Methanosarcinaceae</taxon>
        <taxon>Methanomethylovorans</taxon>
    </lineage>
</organism>
<dbReference type="KEGG" id="mhz:Metho_2135"/>
<feature type="domain" description="HTH dtxR-type" evidence="5">
    <location>
        <begin position="9"/>
        <end position="67"/>
    </location>
</feature>
<dbReference type="STRING" id="867904.Metho_2135"/>
<keyword evidence="2" id="KW-0805">Transcription regulation</keyword>
<dbReference type="InterPro" id="IPR036388">
    <property type="entry name" value="WH-like_DNA-bd_sf"/>
</dbReference>
<dbReference type="InterPro" id="IPR022687">
    <property type="entry name" value="HTH_DTXR"/>
</dbReference>
<dbReference type="InterPro" id="IPR022689">
    <property type="entry name" value="Iron_dep_repressor"/>
</dbReference>
<dbReference type="GO" id="GO:0003700">
    <property type="term" value="F:DNA-binding transcription factor activity"/>
    <property type="evidence" value="ECO:0007669"/>
    <property type="project" value="InterPro"/>
</dbReference>
<keyword evidence="3" id="KW-0238">DNA-binding</keyword>
<keyword evidence="7" id="KW-1185">Reference proteome</keyword>
<dbReference type="SUPFAM" id="SSF46785">
    <property type="entry name" value="Winged helix' DNA-binding domain"/>
    <property type="match status" value="1"/>
</dbReference>
<evidence type="ECO:0000256" key="3">
    <source>
        <dbReference type="ARBA" id="ARBA00023125"/>
    </source>
</evidence>
<evidence type="ECO:0000256" key="1">
    <source>
        <dbReference type="ARBA" id="ARBA00007871"/>
    </source>
</evidence>
<dbReference type="GO" id="GO:0046914">
    <property type="term" value="F:transition metal ion binding"/>
    <property type="evidence" value="ECO:0007669"/>
    <property type="project" value="InterPro"/>
</dbReference>
<dbReference type="InterPro" id="IPR050536">
    <property type="entry name" value="DtxR_MntR_Metal-Reg"/>
</dbReference>
<dbReference type="Pfam" id="PF01325">
    <property type="entry name" value="Fe_dep_repress"/>
    <property type="match status" value="1"/>
</dbReference>
<dbReference type="HOGENOM" id="CLU_069532_4_1_2"/>
<dbReference type="OrthoDB" id="24735at2157"/>
<comment type="similarity">
    <text evidence="1">Belongs to the DtxR/MntR family.</text>
</comment>
<name>L0L212_METHD</name>
<dbReference type="GO" id="GO:0003677">
    <property type="term" value="F:DNA binding"/>
    <property type="evidence" value="ECO:0007669"/>
    <property type="project" value="UniProtKB-KW"/>
</dbReference>
<evidence type="ECO:0000313" key="7">
    <source>
        <dbReference type="Proteomes" id="UP000010866"/>
    </source>
</evidence>
<protein>
    <submittedName>
        <fullName evidence="6">Mn-dependent transcriptional regulator</fullName>
    </submittedName>
</protein>
<reference evidence="7" key="1">
    <citation type="submission" date="2012-02" db="EMBL/GenBank/DDBJ databases">
        <title>Complete sequence of chromosome of Methanomethylovorans hollandica DSM 15978.</title>
        <authorList>
            <person name="Lucas S."/>
            <person name="Copeland A."/>
            <person name="Lapidus A."/>
            <person name="Glavina del Rio T."/>
            <person name="Dalin E."/>
            <person name="Tice H."/>
            <person name="Bruce D."/>
            <person name="Goodwin L."/>
            <person name="Pitluck S."/>
            <person name="Peters L."/>
            <person name="Mikhailova N."/>
            <person name="Held B."/>
            <person name="Kyrpides N."/>
            <person name="Mavromatis K."/>
            <person name="Ivanova N."/>
            <person name="Brettin T."/>
            <person name="Detter J.C."/>
            <person name="Han C."/>
            <person name="Larimer F."/>
            <person name="Land M."/>
            <person name="Hauser L."/>
            <person name="Markowitz V."/>
            <person name="Cheng J.-F."/>
            <person name="Hugenholtz P."/>
            <person name="Woyke T."/>
            <person name="Wu D."/>
            <person name="Spring S."/>
            <person name="Schroeder M."/>
            <person name="Brambilla E."/>
            <person name="Klenk H.-P."/>
            <person name="Eisen J.A."/>
        </authorList>
    </citation>
    <scope>NUCLEOTIDE SEQUENCE [LARGE SCALE GENOMIC DNA]</scope>
    <source>
        <strain evidence="7">DSM 15978 / NBRC 107637 / DMS1</strain>
    </source>
</reference>
<dbReference type="GO" id="GO:0046983">
    <property type="term" value="F:protein dimerization activity"/>
    <property type="evidence" value="ECO:0007669"/>
    <property type="project" value="InterPro"/>
</dbReference>
<sequence length="143" mass="15924">MEVFTGLEVSPRKVDYLKFLLKKEETVRTTDISSELKVDPSTTTKTLADLASQGYVDHVPYRGVRLTERGKEYAQFLIHRHNILSLLLTHYGLSAEESCHEVSRFEAYVSRDAVEKICASMGHPAVSACGKIPHGSCRIGDIA</sequence>
<keyword evidence="4" id="KW-0804">Transcription</keyword>
<dbReference type="Gene3D" id="1.10.10.10">
    <property type="entry name" value="Winged helix-like DNA-binding domain superfamily/Winged helix DNA-binding domain"/>
    <property type="match status" value="1"/>
</dbReference>
<dbReference type="PROSITE" id="PS50944">
    <property type="entry name" value="HTH_DTXR"/>
    <property type="match status" value="1"/>
</dbReference>
<gene>
    <name evidence="6" type="ordered locus">Metho_2135</name>
</gene>
<dbReference type="SMART" id="SM00347">
    <property type="entry name" value="HTH_MARR"/>
    <property type="match status" value="1"/>
</dbReference>
<dbReference type="InterPro" id="IPR001367">
    <property type="entry name" value="Fe_dep_repressor"/>
</dbReference>
<dbReference type="InterPro" id="IPR036390">
    <property type="entry name" value="WH_DNA-bd_sf"/>
</dbReference>
<dbReference type="Proteomes" id="UP000010866">
    <property type="component" value="Chromosome"/>
</dbReference>
<dbReference type="InterPro" id="IPR036421">
    <property type="entry name" value="Fe_dep_repressor_sf"/>
</dbReference>
<dbReference type="AlphaFoldDB" id="L0L212"/>
<dbReference type="PANTHER" id="PTHR33238">
    <property type="entry name" value="IRON (METAL) DEPENDENT REPRESSOR, DTXR FAMILY"/>
    <property type="match status" value="1"/>
</dbReference>
<dbReference type="SMART" id="SM00529">
    <property type="entry name" value="HTH_DTXR"/>
    <property type="match status" value="1"/>
</dbReference>
<evidence type="ECO:0000259" key="5">
    <source>
        <dbReference type="PROSITE" id="PS50944"/>
    </source>
</evidence>
<evidence type="ECO:0000313" key="6">
    <source>
        <dbReference type="EMBL" id="AGB50299.1"/>
    </source>
</evidence>
<accession>L0L212</accession>
<evidence type="ECO:0000256" key="2">
    <source>
        <dbReference type="ARBA" id="ARBA00023015"/>
    </source>
</evidence>
<dbReference type="RefSeq" id="WP_015325464.1">
    <property type="nucleotide sequence ID" value="NC_019977.1"/>
</dbReference>
<evidence type="ECO:0000256" key="4">
    <source>
        <dbReference type="ARBA" id="ARBA00023163"/>
    </source>
</evidence>
<dbReference type="SUPFAM" id="SSF47979">
    <property type="entry name" value="Iron-dependent repressor protein, dimerization domain"/>
    <property type="match status" value="1"/>
</dbReference>
<dbReference type="InterPro" id="IPR000835">
    <property type="entry name" value="HTH_MarR-typ"/>
</dbReference>